<accession>A0AAW0VXL8</accession>
<evidence type="ECO:0000313" key="2">
    <source>
        <dbReference type="EMBL" id="KAK8721697.1"/>
    </source>
</evidence>
<feature type="non-terminal residue" evidence="2">
    <location>
        <position position="1"/>
    </location>
</feature>
<dbReference type="EMBL" id="JARKIK010000098">
    <property type="protein sequence ID" value="KAK8721697.1"/>
    <property type="molecule type" value="Genomic_DNA"/>
</dbReference>
<keyword evidence="3" id="KW-1185">Reference proteome</keyword>
<name>A0AAW0VXL8_CHEQU</name>
<feature type="non-terminal residue" evidence="2">
    <location>
        <position position="115"/>
    </location>
</feature>
<reference evidence="2 3" key="1">
    <citation type="journal article" date="2024" name="BMC Genomics">
        <title>Genome assembly of redclaw crayfish (Cherax quadricarinatus) provides insights into its immune adaptation and hypoxia tolerance.</title>
        <authorList>
            <person name="Liu Z."/>
            <person name="Zheng J."/>
            <person name="Li H."/>
            <person name="Fang K."/>
            <person name="Wang S."/>
            <person name="He J."/>
            <person name="Zhou D."/>
            <person name="Weng S."/>
            <person name="Chi M."/>
            <person name="Gu Z."/>
            <person name="He J."/>
            <person name="Li F."/>
            <person name="Wang M."/>
        </authorList>
    </citation>
    <scope>NUCLEOTIDE SEQUENCE [LARGE SCALE GENOMIC DNA]</scope>
    <source>
        <strain evidence="2">ZL_2023a</strain>
    </source>
</reference>
<protein>
    <submittedName>
        <fullName evidence="2">Uncharacterized protein</fullName>
    </submittedName>
</protein>
<feature type="compositionally biased region" description="Low complexity" evidence="1">
    <location>
        <begin position="13"/>
        <end position="24"/>
    </location>
</feature>
<comment type="caution">
    <text evidence="2">The sequence shown here is derived from an EMBL/GenBank/DDBJ whole genome shotgun (WGS) entry which is preliminary data.</text>
</comment>
<gene>
    <name evidence="2" type="ORF">OTU49_012517</name>
</gene>
<feature type="compositionally biased region" description="Basic and acidic residues" evidence="1">
    <location>
        <begin position="38"/>
        <end position="48"/>
    </location>
</feature>
<evidence type="ECO:0000313" key="3">
    <source>
        <dbReference type="Proteomes" id="UP001445076"/>
    </source>
</evidence>
<dbReference type="AlphaFoldDB" id="A0AAW0VXL8"/>
<organism evidence="2 3">
    <name type="scientific">Cherax quadricarinatus</name>
    <name type="common">Australian red claw crayfish</name>
    <dbReference type="NCBI Taxonomy" id="27406"/>
    <lineage>
        <taxon>Eukaryota</taxon>
        <taxon>Metazoa</taxon>
        <taxon>Ecdysozoa</taxon>
        <taxon>Arthropoda</taxon>
        <taxon>Crustacea</taxon>
        <taxon>Multicrustacea</taxon>
        <taxon>Malacostraca</taxon>
        <taxon>Eumalacostraca</taxon>
        <taxon>Eucarida</taxon>
        <taxon>Decapoda</taxon>
        <taxon>Pleocyemata</taxon>
        <taxon>Astacidea</taxon>
        <taxon>Parastacoidea</taxon>
        <taxon>Parastacidae</taxon>
        <taxon>Cherax</taxon>
    </lineage>
</organism>
<proteinExistence type="predicted"/>
<feature type="region of interest" description="Disordered" evidence="1">
    <location>
        <begin position="12"/>
        <end position="48"/>
    </location>
</feature>
<dbReference type="Proteomes" id="UP001445076">
    <property type="component" value="Unassembled WGS sequence"/>
</dbReference>
<evidence type="ECO:0000256" key="1">
    <source>
        <dbReference type="SAM" id="MobiDB-lite"/>
    </source>
</evidence>
<sequence length="115" mass="12050">LCGEYDHMAAECGQRGQARRPAGGSTNDDGQEAPIRGRKGDGGHGRLWSEEIEEPVVVSNLELSSLESPASPVVQQASGEDQVTVEVEDLDATIASVLHTMFSSTDVVSPAVTTA</sequence>